<dbReference type="Proteomes" id="UP001231189">
    <property type="component" value="Unassembled WGS sequence"/>
</dbReference>
<dbReference type="Pfam" id="PF05678">
    <property type="entry name" value="VQ"/>
    <property type="match status" value="1"/>
</dbReference>
<evidence type="ECO:0000259" key="2">
    <source>
        <dbReference type="Pfam" id="PF05678"/>
    </source>
</evidence>
<keyword evidence="4" id="KW-1185">Reference proteome</keyword>
<reference evidence="3" key="1">
    <citation type="submission" date="2023-07" db="EMBL/GenBank/DDBJ databases">
        <title>A chromosome-level genome assembly of Lolium multiflorum.</title>
        <authorList>
            <person name="Chen Y."/>
            <person name="Copetti D."/>
            <person name="Kolliker R."/>
            <person name="Studer B."/>
        </authorList>
    </citation>
    <scope>NUCLEOTIDE SEQUENCE</scope>
    <source>
        <strain evidence="3">02402/16</strain>
        <tissue evidence="3">Leaf</tissue>
    </source>
</reference>
<name>A0AAD8TN71_LOLMU</name>
<proteinExistence type="predicted"/>
<organism evidence="3 4">
    <name type="scientific">Lolium multiflorum</name>
    <name type="common">Italian ryegrass</name>
    <name type="synonym">Lolium perenne subsp. multiflorum</name>
    <dbReference type="NCBI Taxonomy" id="4521"/>
    <lineage>
        <taxon>Eukaryota</taxon>
        <taxon>Viridiplantae</taxon>
        <taxon>Streptophyta</taxon>
        <taxon>Embryophyta</taxon>
        <taxon>Tracheophyta</taxon>
        <taxon>Spermatophyta</taxon>
        <taxon>Magnoliopsida</taxon>
        <taxon>Liliopsida</taxon>
        <taxon>Poales</taxon>
        <taxon>Poaceae</taxon>
        <taxon>BOP clade</taxon>
        <taxon>Pooideae</taxon>
        <taxon>Poodae</taxon>
        <taxon>Poeae</taxon>
        <taxon>Poeae Chloroplast Group 2 (Poeae type)</taxon>
        <taxon>Loliodinae</taxon>
        <taxon>Loliinae</taxon>
        <taxon>Lolium</taxon>
    </lineage>
</organism>
<evidence type="ECO:0000313" key="3">
    <source>
        <dbReference type="EMBL" id="KAK1686240.1"/>
    </source>
</evidence>
<dbReference type="GO" id="GO:0005634">
    <property type="term" value="C:nucleus"/>
    <property type="evidence" value="ECO:0007669"/>
    <property type="project" value="TreeGrafter"/>
</dbReference>
<dbReference type="InterPro" id="IPR039607">
    <property type="entry name" value="VQ_8/17/18/20/21/25"/>
</dbReference>
<feature type="region of interest" description="Disordered" evidence="1">
    <location>
        <begin position="61"/>
        <end position="105"/>
    </location>
</feature>
<comment type="caution">
    <text evidence="3">The sequence shown here is derived from an EMBL/GenBank/DDBJ whole genome shotgun (WGS) entry which is preliminary data.</text>
</comment>
<sequence>MAPHSSAVKLPSRTAAPPGTGAHRWSHAIAKGPPRKIRIVHVVEPTVIKTDARQFRELVQRLTGKPSGGGRGGGGASSSSSSAEIAASESSSSGGSESDRVVVAPTAVKAEVKAEEEDAPSPDEEGFARAWRDTNGGATTAAGFKAVVKEEADAASPEAEEFARAFGEVDDTFDAFFHGLDDFLLGAFQGDGFSL</sequence>
<dbReference type="PANTHER" id="PTHR33143">
    <property type="entry name" value="F16F4.1 PROTEIN-RELATED"/>
    <property type="match status" value="1"/>
</dbReference>
<evidence type="ECO:0000256" key="1">
    <source>
        <dbReference type="SAM" id="MobiDB-lite"/>
    </source>
</evidence>
<dbReference type="PANTHER" id="PTHR33143:SF3">
    <property type="entry name" value="VQ MOTIF-CONTAINING PROTEIN 17-RELATED"/>
    <property type="match status" value="1"/>
</dbReference>
<feature type="compositionally biased region" description="Gly residues" evidence="1">
    <location>
        <begin position="66"/>
        <end position="76"/>
    </location>
</feature>
<evidence type="ECO:0000313" key="4">
    <source>
        <dbReference type="Proteomes" id="UP001231189"/>
    </source>
</evidence>
<dbReference type="EMBL" id="JAUUTY010000002">
    <property type="protein sequence ID" value="KAK1686240.1"/>
    <property type="molecule type" value="Genomic_DNA"/>
</dbReference>
<feature type="compositionally biased region" description="Low complexity" evidence="1">
    <location>
        <begin position="77"/>
        <end position="105"/>
    </location>
</feature>
<feature type="domain" description="VQ" evidence="2">
    <location>
        <begin position="44"/>
        <end position="67"/>
    </location>
</feature>
<feature type="region of interest" description="Disordered" evidence="1">
    <location>
        <begin position="1"/>
        <end position="26"/>
    </location>
</feature>
<dbReference type="AlphaFoldDB" id="A0AAD8TN71"/>
<gene>
    <name evidence="3" type="ORF">QYE76_047088</name>
</gene>
<protein>
    <recommendedName>
        <fullName evidence="2">VQ domain-containing protein</fullName>
    </recommendedName>
</protein>
<dbReference type="InterPro" id="IPR008889">
    <property type="entry name" value="VQ"/>
</dbReference>
<accession>A0AAD8TN71</accession>